<name>A0A660LF41_9ACTN</name>
<organism evidence="2 3">
    <name type="scientific">Solirubrobacter pauli</name>
    <dbReference type="NCBI Taxonomy" id="166793"/>
    <lineage>
        <taxon>Bacteria</taxon>
        <taxon>Bacillati</taxon>
        <taxon>Actinomycetota</taxon>
        <taxon>Thermoleophilia</taxon>
        <taxon>Solirubrobacterales</taxon>
        <taxon>Solirubrobacteraceae</taxon>
        <taxon>Solirubrobacter</taxon>
    </lineage>
</organism>
<dbReference type="Proteomes" id="UP000278962">
    <property type="component" value="Unassembled WGS sequence"/>
</dbReference>
<feature type="signal peptide" evidence="1">
    <location>
        <begin position="1"/>
        <end position="24"/>
    </location>
</feature>
<dbReference type="EMBL" id="RBIL01000001">
    <property type="protein sequence ID" value="RKQ93189.1"/>
    <property type="molecule type" value="Genomic_DNA"/>
</dbReference>
<keyword evidence="1" id="KW-0732">Signal</keyword>
<feature type="chain" id="PRO_5024893231" evidence="1">
    <location>
        <begin position="25"/>
        <end position="219"/>
    </location>
</feature>
<reference evidence="2 3" key="1">
    <citation type="submission" date="2018-10" db="EMBL/GenBank/DDBJ databases">
        <title>Genomic Encyclopedia of Archaeal and Bacterial Type Strains, Phase II (KMG-II): from individual species to whole genera.</title>
        <authorList>
            <person name="Goeker M."/>
        </authorList>
    </citation>
    <scope>NUCLEOTIDE SEQUENCE [LARGE SCALE GENOMIC DNA]</scope>
    <source>
        <strain evidence="2 3">DSM 14954</strain>
    </source>
</reference>
<protein>
    <submittedName>
        <fullName evidence="2">Uncharacterized protein</fullName>
    </submittedName>
</protein>
<dbReference type="OrthoDB" id="4241492at2"/>
<dbReference type="PROSITE" id="PS51257">
    <property type="entry name" value="PROKAR_LIPOPROTEIN"/>
    <property type="match status" value="1"/>
</dbReference>
<evidence type="ECO:0000256" key="1">
    <source>
        <dbReference type="SAM" id="SignalP"/>
    </source>
</evidence>
<evidence type="ECO:0000313" key="2">
    <source>
        <dbReference type="EMBL" id="RKQ93189.1"/>
    </source>
</evidence>
<proteinExistence type="predicted"/>
<sequence>MKTLLKCAAVTGAALACTASPALADDEYTTDQIAPSWTAASAESCADPDTSPLLSAFKDDDFYAPAPGGTFETGAAGWQLEGGASVVATPGDRTVTGNSDSALDLPVGSTATSPTFCVDERYPHFRFLLAQATEKAEAEVRVEVLYPGLADKNVRKAKDLKAKYQGRWELTDRIKLEPLHGLKKGGGWRLVAIRLHVKDAKPGSVVRVDDVLVDPRARA</sequence>
<dbReference type="RefSeq" id="WP_121251077.1">
    <property type="nucleotide sequence ID" value="NZ_RBIL01000001.1"/>
</dbReference>
<dbReference type="AlphaFoldDB" id="A0A660LF41"/>
<keyword evidence="3" id="KW-1185">Reference proteome</keyword>
<gene>
    <name evidence="2" type="ORF">C8N24_3049</name>
</gene>
<evidence type="ECO:0000313" key="3">
    <source>
        <dbReference type="Proteomes" id="UP000278962"/>
    </source>
</evidence>
<comment type="caution">
    <text evidence="2">The sequence shown here is derived from an EMBL/GenBank/DDBJ whole genome shotgun (WGS) entry which is preliminary data.</text>
</comment>
<accession>A0A660LF41</accession>